<sequence>MVYDKAGILQAMEISTKYEWSGTKSIEESSDVEADLFVVMCEESRIVKRIAFLVANVVFVMKRNIIMWTDFLIPQFFIEMCLKATGCPCESYHSGLSEVDRQEPFARFTSGNEEPFAIIMSTKLSAFSDLQEGQVLARIYRVSQTRSSRAHKLVVEDTFMQVRTNKRFHKVVPDSIAHMAQEDGIAESDAEYLAEISNPDGANSAEKIQDAVEILWGKLRV</sequence>
<proteinExistence type="predicted"/>
<organism evidence="1 2">
    <name type="scientific">Botrytis paeoniae</name>
    <dbReference type="NCBI Taxonomy" id="278948"/>
    <lineage>
        <taxon>Eukaryota</taxon>
        <taxon>Fungi</taxon>
        <taxon>Dikarya</taxon>
        <taxon>Ascomycota</taxon>
        <taxon>Pezizomycotina</taxon>
        <taxon>Leotiomycetes</taxon>
        <taxon>Helotiales</taxon>
        <taxon>Sclerotiniaceae</taxon>
        <taxon>Botrytis</taxon>
    </lineage>
</organism>
<protein>
    <submittedName>
        <fullName evidence="1">Uncharacterized protein</fullName>
    </submittedName>
</protein>
<accession>A0A4Z1FFL1</accession>
<dbReference type="SUPFAM" id="SSF52540">
    <property type="entry name" value="P-loop containing nucleoside triphosphate hydrolases"/>
    <property type="match status" value="1"/>
</dbReference>
<evidence type="ECO:0000313" key="2">
    <source>
        <dbReference type="Proteomes" id="UP000297910"/>
    </source>
</evidence>
<evidence type="ECO:0000313" key="1">
    <source>
        <dbReference type="EMBL" id="TGO21592.1"/>
    </source>
</evidence>
<dbReference type="Proteomes" id="UP000297910">
    <property type="component" value="Unassembled WGS sequence"/>
</dbReference>
<reference evidence="1 2" key="1">
    <citation type="submission" date="2017-12" db="EMBL/GenBank/DDBJ databases">
        <title>Comparative genomics of Botrytis spp.</title>
        <authorList>
            <person name="Valero-Jimenez C.A."/>
            <person name="Tapia P."/>
            <person name="Veloso J."/>
            <person name="Silva-Moreno E."/>
            <person name="Staats M."/>
            <person name="Valdes J.H."/>
            <person name="Van Kan J.A.L."/>
        </authorList>
    </citation>
    <scope>NUCLEOTIDE SEQUENCE [LARGE SCALE GENOMIC DNA]</scope>
    <source>
        <strain evidence="1 2">Bp0003</strain>
    </source>
</reference>
<dbReference type="EMBL" id="PQXI01000210">
    <property type="protein sequence ID" value="TGO21592.1"/>
    <property type="molecule type" value="Genomic_DNA"/>
</dbReference>
<keyword evidence="2" id="KW-1185">Reference proteome</keyword>
<name>A0A4Z1FFL1_9HELO</name>
<dbReference type="InterPro" id="IPR027417">
    <property type="entry name" value="P-loop_NTPase"/>
</dbReference>
<dbReference type="AlphaFoldDB" id="A0A4Z1FFL1"/>
<gene>
    <name evidence="1" type="ORF">BPAE_0211g00120</name>
</gene>
<comment type="caution">
    <text evidence="1">The sequence shown here is derived from an EMBL/GenBank/DDBJ whole genome shotgun (WGS) entry which is preliminary data.</text>
</comment>